<dbReference type="EMBL" id="VDCI01000001">
    <property type="protein sequence ID" value="TNJ38034.1"/>
    <property type="molecule type" value="Genomic_DNA"/>
</dbReference>
<keyword evidence="1" id="KW-0946">Virion</keyword>
<gene>
    <name evidence="1" type="ORF">FGF68_02315</name>
</gene>
<evidence type="ECO:0000313" key="2">
    <source>
        <dbReference type="Proteomes" id="UP000309544"/>
    </source>
</evidence>
<comment type="caution">
    <text evidence="1">The sequence shown here is derived from an EMBL/GenBank/DDBJ whole genome shotgun (WGS) entry which is preliminary data.</text>
</comment>
<sequence length="75" mass="7874">MANEQNSDLTATVSALMESVGKIGQMQVEMVSTTLKTFADLIEPLGKTSGELAQNAVNTANQAVQNAASAFTQKK</sequence>
<organism evidence="1 2">
    <name type="scientific">Prosthecochloris vibrioformis</name>
    <name type="common">Chlorobium vibrioforme</name>
    <dbReference type="NCBI Taxonomy" id="1098"/>
    <lineage>
        <taxon>Bacteria</taxon>
        <taxon>Pseudomonadati</taxon>
        <taxon>Chlorobiota</taxon>
        <taxon>Chlorobiia</taxon>
        <taxon>Chlorobiales</taxon>
        <taxon>Chlorobiaceae</taxon>
        <taxon>Prosthecochloris</taxon>
    </lineage>
</organism>
<dbReference type="Proteomes" id="UP000309544">
    <property type="component" value="Unassembled WGS sequence"/>
</dbReference>
<evidence type="ECO:0000313" key="1">
    <source>
        <dbReference type="EMBL" id="TNJ38034.1"/>
    </source>
</evidence>
<reference evidence="1 2" key="1">
    <citation type="submission" date="2019-05" db="EMBL/GenBank/DDBJ databases">
        <title>Draft Whole-Genome sequence of the green sulfur bacterium Prosthecochloris vibrioformis DSM 260.</title>
        <authorList>
            <person name="Meyer T.E."/>
            <person name="Kyndt J.A."/>
        </authorList>
    </citation>
    <scope>NUCLEOTIDE SEQUENCE [LARGE SCALE GENOMIC DNA]</scope>
    <source>
        <strain evidence="1 2">DSM 260</strain>
    </source>
</reference>
<dbReference type="AlphaFoldDB" id="A0A5C4S3N5"/>
<dbReference type="RefSeq" id="WP_068868284.1">
    <property type="nucleotide sequence ID" value="NZ_VDCI01000001.1"/>
</dbReference>
<keyword evidence="2" id="KW-1185">Reference proteome</keyword>
<name>A0A5C4S3N5_PROVB</name>
<keyword evidence="1" id="KW-0261">Viral envelope protein</keyword>
<accession>A0A5C4S3N5</accession>
<proteinExistence type="predicted"/>
<protein>
    <submittedName>
        <fullName evidence="1">Chlorosome envelope protein B</fullName>
    </submittedName>
</protein>